<dbReference type="RefSeq" id="WP_204958165.1">
    <property type="nucleotide sequence ID" value="NZ_JAFEUO010000002.1"/>
</dbReference>
<dbReference type="Proteomes" id="UP000809587">
    <property type="component" value="Unassembled WGS sequence"/>
</dbReference>
<proteinExistence type="predicted"/>
<dbReference type="EMBL" id="JAFEUO010000002">
    <property type="protein sequence ID" value="MBM7082248.1"/>
    <property type="molecule type" value="Genomic_DNA"/>
</dbReference>
<sequence length="258" mass="25979">MAWLVAVTVAWAVVVGGLTWWSARHDPPTVKEQRTLAEAGPVVDRALGELVAAVGDGAWAMTGPQIERGCRITPMADGATLSRGLDVLVAEGGERALLDRVAERLPAGWRAGVRAGASGPRLRADAGEFVAVQGRVTSGGRVRFTADTGCRPVGVGYPQPSAAPADATLDAALRALGRPARSAPEQVTAPCPGGGTARTVAVSAGDAPVALTGLRPLAAGPPVADLPEVYAYRSGPATVLADGTGAQVRVAASTGCPG</sequence>
<protein>
    <submittedName>
        <fullName evidence="1">Uncharacterized protein</fullName>
    </submittedName>
</protein>
<organism evidence="1 2">
    <name type="scientific">Micromonospora humidisoli</name>
    <dbReference type="NCBI Taxonomy" id="2807622"/>
    <lineage>
        <taxon>Bacteria</taxon>
        <taxon>Bacillati</taxon>
        <taxon>Actinomycetota</taxon>
        <taxon>Actinomycetes</taxon>
        <taxon>Micromonosporales</taxon>
        <taxon>Micromonosporaceae</taxon>
        <taxon>Micromonospora</taxon>
    </lineage>
</organism>
<gene>
    <name evidence="1" type="ORF">JQN84_06840</name>
</gene>
<reference evidence="1 2" key="1">
    <citation type="submission" date="2021-02" db="EMBL/GenBank/DDBJ databases">
        <authorList>
            <person name="Lee D.-H."/>
        </authorList>
    </citation>
    <scope>NUCLEOTIDE SEQUENCE [LARGE SCALE GENOMIC DNA]</scope>
    <source>
        <strain evidence="1 2">MMS20-R2-29</strain>
    </source>
</reference>
<keyword evidence="2" id="KW-1185">Reference proteome</keyword>
<accession>A0ABS2J947</accession>
<evidence type="ECO:0000313" key="1">
    <source>
        <dbReference type="EMBL" id="MBM7082248.1"/>
    </source>
</evidence>
<evidence type="ECO:0000313" key="2">
    <source>
        <dbReference type="Proteomes" id="UP000809587"/>
    </source>
</evidence>
<name>A0ABS2J947_9ACTN</name>
<comment type="caution">
    <text evidence="1">The sequence shown here is derived from an EMBL/GenBank/DDBJ whole genome shotgun (WGS) entry which is preliminary data.</text>
</comment>